<sequence length="83" mass="9587">MAEMTEKEIQIQFALGTLSPMKMFLKMLSMQNEDTITSDDWDDDRNPSITTKDDGNIHVEISDEVVFVFNSKEEFKGIFNYQG</sequence>
<protein>
    <submittedName>
        <fullName evidence="1">Uncharacterized protein</fullName>
    </submittedName>
</protein>
<dbReference type="AlphaFoldDB" id="A0A0F9F1M7"/>
<dbReference type="EMBL" id="LAZR01032342">
    <property type="protein sequence ID" value="KKL51160.1"/>
    <property type="molecule type" value="Genomic_DNA"/>
</dbReference>
<comment type="caution">
    <text evidence="1">The sequence shown here is derived from an EMBL/GenBank/DDBJ whole genome shotgun (WGS) entry which is preliminary data.</text>
</comment>
<gene>
    <name evidence="1" type="ORF">LCGC14_2298270</name>
</gene>
<name>A0A0F9F1M7_9ZZZZ</name>
<accession>A0A0F9F1M7</accession>
<evidence type="ECO:0000313" key="1">
    <source>
        <dbReference type="EMBL" id="KKL51160.1"/>
    </source>
</evidence>
<proteinExistence type="predicted"/>
<reference evidence="1" key="1">
    <citation type="journal article" date="2015" name="Nature">
        <title>Complex archaea that bridge the gap between prokaryotes and eukaryotes.</title>
        <authorList>
            <person name="Spang A."/>
            <person name="Saw J.H."/>
            <person name="Jorgensen S.L."/>
            <person name="Zaremba-Niedzwiedzka K."/>
            <person name="Martijn J."/>
            <person name="Lind A.E."/>
            <person name="van Eijk R."/>
            <person name="Schleper C."/>
            <person name="Guy L."/>
            <person name="Ettema T.J."/>
        </authorList>
    </citation>
    <scope>NUCLEOTIDE SEQUENCE</scope>
</reference>
<organism evidence="1">
    <name type="scientific">marine sediment metagenome</name>
    <dbReference type="NCBI Taxonomy" id="412755"/>
    <lineage>
        <taxon>unclassified sequences</taxon>
        <taxon>metagenomes</taxon>
        <taxon>ecological metagenomes</taxon>
    </lineage>
</organism>